<feature type="compositionally biased region" description="Polar residues" evidence="1">
    <location>
        <begin position="1"/>
        <end position="26"/>
    </location>
</feature>
<dbReference type="OrthoDB" id="10002367at2759"/>
<dbReference type="SMART" id="SM00651">
    <property type="entry name" value="Sm"/>
    <property type="match status" value="1"/>
</dbReference>
<dbReference type="InterPro" id="IPR010920">
    <property type="entry name" value="LSM_dom_sf"/>
</dbReference>
<dbReference type="InterPro" id="IPR001163">
    <property type="entry name" value="Sm_dom_euk/arc"/>
</dbReference>
<proteinExistence type="evidence at transcript level"/>
<feature type="domain" description="Sm" evidence="2">
    <location>
        <begin position="82"/>
        <end position="192"/>
    </location>
</feature>
<dbReference type="GO" id="GO:0071209">
    <property type="term" value="F:U7 snRNA binding"/>
    <property type="evidence" value="ECO:0007669"/>
    <property type="project" value="InterPro"/>
</dbReference>
<evidence type="ECO:0000256" key="1">
    <source>
        <dbReference type="SAM" id="MobiDB-lite"/>
    </source>
</evidence>
<dbReference type="CDD" id="cd01739">
    <property type="entry name" value="LSm11_M"/>
    <property type="match status" value="1"/>
</dbReference>
<evidence type="ECO:0000259" key="2">
    <source>
        <dbReference type="SMART" id="SM00651"/>
    </source>
</evidence>
<dbReference type="PANTHER" id="PTHR21415">
    <property type="entry name" value="U7 SNRNA-ASSOCIATED SM-LIKE PROTEIN LSM11"/>
    <property type="match status" value="1"/>
</dbReference>
<dbReference type="EMBL" id="GAMC01012839">
    <property type="protein sequence ID" value="JAB93716.1"/>
    <property type="molecule type" value="mRNA"/>
</dbReference>
<reference evidence="3" key="2">
    <citation type="journal article" date="2014" name="BMC Genomics">
        <title>A genomic perspective to assessing quality of mass-reared SIT flies used in Mediterranean fruit fly (Ceratitis capitata) eradication in California.</title>
        <authorList>
            <person name="Calla B."/>
            <person name="Hall B."/>
            <person name="Hou S."/>
            <person name="Geib S.M."/>
        </authorList>
    </citation>
    <scope>NUCLEOTIDE SEQUENCE</scope>
</reference>
<evidence type="ECO:0000313" key="3">
    <source>
        <dbReference type="EMBL" id="JAB93716.1"/>
    </source>
</evidence>
<accession>W8BKC0</accession>
<gene>
    <name evidence="3" type="primary">SMDL</name>
</gene>
<reference evidence="3" key="1">
    <citation type="submission" date="2013-07" db="EMBL/GenBank/DDBJ databases">
        <authorList>
            <person name="Geib S."/>
        </authorList>
    </citation>
    <scope>NUCLEOTIDE SEQUENCE</scope>
</reference>
<dbReference type="GO" id="GO:0005683">
    <property type="term" value="C:U7 snRNP"/>
    <property type="evidence" value="ECO:0007669"/>
    <property type="project" value="TreeGrafter"/>
</dbReference>
<dbReference type="InterPro" id="IPR034109">
    <property type="entry name" value="Lsm11_M"/>
</dbReference>
<dbReference type="AlphaFoldDB" id="W8BKC0"/>
<dbReference type="Pfam" id="PF01423">
    <property type="entry name" value="LSM"/>
    <property type="match status" value="1"/>
</dbReference>
<sequence length="206" mass="23809">MNLNKRNNTVIQKKAQTTDENNSNATAVKPGSSKQGIVIAEEAETRRFLPHQMPVQGSRRKKKDLHNIFTYIDGITGPMSALKLGMKEERRVRVMVRNEHGIRGSLEGTLIWFDKFWNLWLRDVEEKWQRRKYKYGVNKMCGEPQDCSRRLQALGIVLPKQEVKSINRKNVEICRHLHQLLVRGEEVAVVIFLTKSANTTTLQIKS</sequence>
<feature type="region of interest" description="Disordered" evidence="1">
    <location>
        <begin position="1"/>
        <end position="34"/>
    </location>
</feature>
<name>W8BKC0_CERCA</name>
<dbReference type="InterPro" id="IPR039267">
    <property type="entry name" value="Lsm11"/>
</dbReference>
<protein>
    <submittedName>
        <fullName evidence="3">Small nuclear ribonucleoprotein Sm D-like protein</fullName>
    </submittedName>
</protein>
<keyword evidence="3" id="KW-0687">Ribonucleoprotein</keyword>
<dbReference type="SUPFAM" id="SSF50182">
    <property type="entry name" value="Sm-like ribonucleoproteins"/>
    <property type="match status" value="1"/>
</dbReference>
<dbReference type="PANTHER" id="PTHR21415:SF1">
    <property type="entry name" value="U7 SNRNA-ASSOCIATED SM-LIKE PROTEIN LSM11"/>
    <property type="match status" value="1"/>
</dbReference>
<dbReference type="Gene3D" id="2.30.30.100">
    <property type="match status" value="1"/>
</dbReference>
<organism evidence="3">
    <name type="scientific">Ceratitis capitata</name>
    <name type="common">Mediterranean fruit fly</name>
    <name type="synonym">Tephritis capitata</name>
    <dbReference type="NCBI Taxonomy" id="7213"/>
    <lineage>
        <taxon>Eukaryota</taxon>
        <taxon>Metazoa</taxon>
        <taxon>Ecdysozoa</taxon>
        <taxon>Arthropoda</taxon>
        <taxon>Hexapoda</taxon>
        <taxon>Insecta</taxon>
        <taxon>Pterygota</taxon>
        <taxon>Neoptera</taxon>
        <taxon>Endopterygota</taxon>
        <taxon>Diptera</taxon>
        <taxon>Brachycera</taxon>
        <taxon>Muscomorpha</taxon>
        <taxon>Tephritoidea</taxon>
        <taxon>Tephritidae</taxon>
        <taxon>Ceratitis</taxon>
        <taxon>Ceratitis</taxon>
    </lineage>
</organism>
<dbReference type="GO" id="GO:0006398">
    <property type="term" value="P:mRNA 3'-end processing by stem-loop binding and cleavage"/>
    <property type="evidence" value="ECO:0007669"/>
    <property type="project" value="TreeGrafter"/>
</dbReference>